<dbReference type="Proteomes" id="UP001582793">
    <property type="component" value="Unassembled WGS sequence"/>
</dbReference>
<reference evidence="6 7" key="1">
    <citation type="submission" date="2024-04" db="EMBL/GenBank/DDBJ databases">
        <title>Polymorphospora sp. isolated from Baiyangdian Lake in Xiong'an New Area.</title>
        <authorList>
            <person name="Zhang X."/>
            <person name="Liu J."/>
        </authorList>
    </citation>
    <scope>NUCLEOTIDE SEQUENCE [LARGE SCALE GENOMIC DNA]</scope>
    <source>
        <strain evidence="6 7">2-325</strain>
    </source>
</reference>
<dbReference type="PANTHER" id="PTHR46580">
    <property type="entry name" value="SENSOR KINASE-RELATED"/>
    <property type="match status" value="1"/>
</dbReference>
<dbReference type="InterPro" id="IPR013783">
    <property type="entry name" value="Ig-like_fold"/>
</dbReference>
<evidence type="ECO:0000256" key="4">
    <source>
        <dbReference type="SAM" id="SignalP"/>
    </source>
</evidence>
<feature type="domain" description="Fibronectin type-III" evidence="5">
    <location>
        <begin position="715"/>
        <end position="812"/>
    </location>
</feature>
<dbReference type="EMBL" id="JBCGDC010000242">
    <property type="protein sequence ID" value="MFB6398413.1"/>
    <property type="molecule type" value="Genomic_DNA"/>
</dbReference>
<protein>
    <submittedName>
        <fullName evidence="6">DUF2961 domain-containing protein</fullName>
    </submittedName>
</protein>
<evidence type="ECO:0000313" key="7">
    <source>
        <dbReference type="Proteomes" id="UP001582793"/>
    </source>
</evidence>
<keyword evidence="2" id="KW-0378">Hydrolase</keyword>
<dbReference type="CDD" id="cd00063">
    <property type="entry name" value="FN3"/>
    <property type="match status" value="1"/>
</dbReference>
<sequence>MSVHTIRRAVIAAALAVSLPATAAVAVPATAGPTSPTAVVTTAARGPVGWDVYRRLDQLPHLAAGTRTKQFSSFARDGSNDDGFSGAHSCLRTAGGCVIAEDRGAGEIQSIWFTRDEGNVTATGWIRIELDGVTVVDTGLQRLVDGGLGAPFVFPLVTNADQTSGGVTVKVPMPYRQSMRITTQHNPLFHHVTYRSFADATGIGTFDPTDPATDVVNLLRAAGTRDPKPAQPGAATTAATVSVPSGGQATLATLTGPRAITALRLRVPDAAATDPLLTGLRLRITFDGRTTVDSPIAGFFGAGLGERHVRSLMFAMDTAPGGWYSTWWPMPFRTGATVTVTNPTGIPVTGLQAEVTSALGAQWTAALAAGGDSGYFTTQSRRGAAVAGRDWTLAEQAGRGRFVGVTQTMRGHIPAGNTRNYLEGDERVYVDGAATPQIYGTGTEDFYESGWYFNRGVYSGVFTGNTAHNLRSGGCSDECDVAYRLMIGDAVSYATSLRFGIEHGPTNDMPADYGSTAYLYTQPTVAAARTDTLVVGDPASRTAHVYGDGAANQYPLTATFEGDDDNVGVDGQVRAGTAAISFRLAVDPANQGVRLRRTGDQRVAGQQAAVAVDGVPVGVWLQATGNTFQRWLTDEFPLPAAVTAGKSTVTVTLTPTAGQPAWTASRYTAHSLVPPYADTQPPGAVTLTPTAGQPAWTASRYTAHSLVPPYADTQPPGAVGGLATTGGRTHALALTWTEAIDNAGVAGYRIYGSRTPGVPVNPANLVGTSGTTTFRHGPLPAGQRWHYRVVAFDAAGNTGPASAEVSATTRTRNTSDVDGDGRDDAVAFTRGTAADVFTARSTGQAFGPAAQWHDFFAIDAEIPLTGDVDGDGRADIVTFTRGAAADVYVALSTGSGFGPGVKWHDFFAVGTEIPAVGDVNGDGRADIVTFTRGAGADVYVALSTGSGFGPGVKWHDNFAVGTETPVVGDVDGDGRDDVVTFTGGTAADVYVSLSDGNRFVQDGWKWHDNLAAGTALPALADVDGDGRDDVVTFTRGAAADVYVARSTGSGFGAAARWHDNFAVGTETPGVGDFDGDGRADVVTFTRGTAADVYVSLSDGSRFVQNAWKWHDQLAAGSQLPRPSVP</sequence>
<accession>A0ABV5D2C5</accession>
<dbReference type="Gene3D" id="2.60.40.10">
    <property type="entry name" value="Immunoglobulins"/>
    <property type="match status" value="1"/>
</dbReference>
<dbReference type="InterPro" id="IPR013517">
    <property type="entry name" value="FG-GAP"/>
</dbReference>
<dbReference type="Gene3D" id="2.130.10.130">
    <property type="entry name" value="Integrin alpha, N-terminal"/>
    <property type="match status" value="1"/>
</dbReference>
<dbReference type="InterPro" id="IPR003961">
    <property type="entry name" value="FN3_dom"/>
</dbReference>
<evidence type="ECO:0000256" key="3">
    <source>
        <dbReference type="ARBA" id="ARBA00023326"/>
    </source>
</evidence>
<dbReference type="InterPro" id="IPR028994">
    <property type="entry name" value="Integrin_alpha_N"/>
</dbReference>
<evidence type="ECO:0000313" key="6">
    <source>
        <dbReference type="EMBL" id="MFB6398413.1"/>
    </source>
</evidence>
<dbReference type="RefSeq" id="WP_375737190.1">
    <property type="nucleotide sequence ID" value="NZ_JBCGDC010000242.1"/>
</dbReference>
<organism evidence="6 7">
    <name type="scientific">Polymorphospora lycopeni</name>
    <dbReference type="NCBI Taxonomy" id="3140240"/>
    <lineage>
        <taxon>Bacteria</taxon>
        <taxon>Bacillati</taxon>
        <taxon>Actinomycetota</taxon>
        <taxon>Actinomycetes</taxon>
        <taxon>Micromonosporales</taxon>
        <taxon>Micromonosporaceae</taxon>
        <taxon>Polymorphospora</taxon>
    </lineage>
</organism>
<evidence type="ECO:0000256" key="1">
    <source>
        <dbReference type="ARBA" id="ARBA00022729"/>
    </source>
</evidence>
<proteinExistence type="predicted"/>
<keyword evidence="1 4" id="KW-0732">Signal</keyword>
<feature type="signal peptide" evidence="4">
    <location>
        <begin position="1"/>
        <end position="23"/>
    </location>
</feature>
<keyword evidence="3" id="KW-0119">Carbohydrate metabolism</keyword>
<dbReference type="Pfam" id="PF13517">
    <property type="entry name" value="FG-GAP_3"/>
    <property type="match status" value="2"/>
</dbReference>
<name>A0ABV5D2C5_9ACTN</name>
<dbReference type="Gene3D" id="2.40.128.340">
    <property type="match status" value="1"/>
</dbReference>
<dbReference type="SUPFAM" id="SSF69318">
    <property type="entry name" value="Integrin alpha N-terminal domain"/>
    <property type="match status" value="1"/>
</dbReference>
<evidence type="ECO:0000259" key="5">
    <source>
        <dbReference type="PROSITE" id="PS50853"/>
    </source>
</evidence>
<dbReference type="InterPro" id="IPR021345">
    <property type="entry name" value="DUF2961"/>
</dbReference>
<dbReference type="Pfam" id="PF11175">
    <property type="entry name" value="DUF2961"/>
    <property type="match status" value="1"/>
</dbReference>
<dbReference type="SUPFAM" id="SSF49265">
    <property type="entry name" value="Fibronectin type III"/>
    <property type="match status" value="1"/>
</dbReference>
<keyword evidence="3" id="KW-0624">Polysaccharide degradation</keyword>
<dbReference type="Gene3D" id="2.60.120.1390">
    <property type="match status" value="3"/>
</dbReference>
<evidence type="ECO:0000256" key="2">
    <source>
        <dbReference type="ARBA" id="ARBA00023295"/>
    </source>
</evidence>
<feature type="chain" id="PRO_5046004674" evidence="4">
    <location>
        <begin position="24"/>
        <end position="1125"/>
    </location>
</feature>
<gene>
    <name evidence="6" type="ORF">AAFH96_35870</name>
</gene>
<keyword evidence="7" id="KW-1185">Reference proteome</keyword>
<keyword evidence="2" id="KW-0326">Glycosidase</keyword>
<dbReference type="InterPro" id="IPR036116">
    <property type="entry name" value="FN3_sf"/>
</dbReference>
<dbReference type="PROSITE" id="PS50853">
    <property type="entry name" value="FN3"/>
    <property type="match status" value="1"/>
</dbReference>
<comment type="caution">
    <text evidence="6">The sequence shown here is derived from an EMBL/GenBank/DDBJ whole genome shotgun (WGS) entry which is preliminary data.</text>
</comment>